<dbReference type="AlphaFoldDB" id="A0A834B9Q2"/>
<evidence type="ECO:0000313" key="1">
    <source>
        <dbReference type="EMBL" id="KAF6125383.1"/>
    </source>
</evidence>
<sequence>MKQRDCSFPILSPGTSLYLPLPVPTSNPMGPESDFPWPSQSISASIRLGLCLASPSNSPQVFVQMEHILCANILVTVCSASKPVLIFVNNCRVYDTNNTSYNEEKTFVCFLRMFICKHMYSLY</sequence>
<protein>
    <submittedName>
        <fullName evidence="1">Uncharacterized protein</fullName>
    </submittedName>
</protein>
<dbReference type="EMBL" id="JABVXQ010000002">
    <property type="protein sequence ID" value="KAF6125383.1"/>
    <property type="molecule type" value="Genomic_DNA"/>
</dbReference>
<evidence type="ECO:0000313" key="2">
    <source>
        <dbReference type="Proteomes" id="UP000664940"/>
    </source>
</evidence>
<reference evidence="1 2" key="1">
    <citation type="journal article" date="2020" name="Nature">
        <title>Six reference-quality genomes reveal evolution of bat adaptations.</title>
        <authorList>
            <person name="Jebb D."/>
            <person name="Huang Z."/>
            <person name="Pippel M."/>
            <person name="Hughes G.M."/>
            <person name="Lavrichenko K."/>
            <person name="Devanna P."/>
            <person name="Winkler S."/>
            <person name="Jermiin L.S."/>
            <person name="Skirmuntt E.C."/>
            <person name="Katzourakis A."/>
            <person name="Burkitt-Gray L."/>
            <person name="Ray D.A."/>
            <person name="Sullivan K.A.M."/>
            <person name="Roscito J.G."/>
            <person name="Kirilenko B.M."/>
            <person name="Davalos L.M."/>
            <person name="Corthals A.P."/>
            <person name="Power M.L."/>
            <person name="Jones G."/>
            <person name="Ransome R.D."/>
            <person name="Dechmann D.K.N."/>
            <person name="Locatelli A.G."/>
            <person name="Puechmaille S.J."/>
            <person name="Fedrigo O."/>
            <person name="Jarvis E.D."/>
            <person name="Hiller M."/>
            <person name="Vernes S.C."/>
            <person name="Myers E.W."/>
            <person name="Teeling E.C."/>
        </authorList>
    </citation>
    <scope>NUCLEOTIDE SEQUENCE [LARGE SCALE GENOMIC DNA]</scope>
    <source>
        <strain evidence="1">Bat1K_MPI-CBG_1</strain>
    </source>
</reference>
<organism evidence="1 2">
    <name type="scientific">Phyllostomus discolor</name>
    <name type="common">pale spear-nosed bat</name>
    <dbReference type="NCBI Taxonomy" id="89673"/>
    <lineage>
        <taxon>Eukaryota</taxon>
        <taxon>Metazoa</taxon>
        <taxon>Chordata</taxon>
        <taxon>Craniata</taxon>
        <taxon>Vertebrata</taxon>
        <taxon>Euteleostomi</taxon>
        <taxon>Mammalia</taxon>
        <taxon>Eutheria</taxon>
        <taxon>Laurasiatheria</taxon>
        <taxon>Chiroptera</taxon>
        <taxon>Yangochiroptera</taxon>
        <taxon>Phyllostomidae</taxon>
        <taxon>Phyllostominae</taxon>
        <taxon>Phyllostomus</taxon>
    </lineage>
</organism>
<accession>A0A834B9Q2</accession>
<proteinExistence type="predicted"/>
<dbReference type="Proteomes" id="UP000664940">
    <property type="component" value="Unassembled WGS sequence"/>
</dbReference>
<comment type="caution">
    <text evidence="1">The sequence shown here is derived from an EMBL/GenBank/DDBJ whole genome shotgun (WGS) entry which is preliminary data.</text>
</comment>
<gene>
    <name evidence="1" type="ORF">HJG60_009862</name>
</gene>
<name>A0A834B9Q2_9CHIR</name>